<evidence type="ECO:0000256" key="1">
    <source>
        <dbReference type="ARBA" id="ARBA00023015"/>
    </source>
</evidence>
<dbReference type="InterPro" id="IPR000835">
    <property type="entry name" value="HTH_MarR-typ"/>
</dbReference>
<reference evidence="6 7" key="1">
    <citation type="submission" date="2019-06" db="EMBL/GenBank/DDBJ databases">
        <title>Sequencing the genomes of 1000 actinobacteria strains.</title>
        <authorList>
            <person name="Klenk H.-P."/>
        </authorList>
    </citation>
    <scope>NUCLEOTIDE SEQUENCE [LARGE SCALE GENOMIC DNA]</scope>
    <source>
        <strain evidence="6 7">DSM 12362</strain>
    </source>
</reference>
<keyword evidence="7" id="KW-1185">Reference proteome</keyword>
<dbReference type="SMART" id="SM00347">
    <property type="entry name" value="HTH_MARR"/>
    <property type="match status" value="1"/>
</dbReference>
<evidence type="ECO:0000256" key="4">
    <source>
        <dbReference type="SAM" id="MobiDB-lite"/>
    </source>
</evidence>
<feature type="region of interest" description="Disordered" evidence="4">
    <location>
        <begin position="164"/>
        <end position="187"/>
    </location>
</feature>
<dbReference type="RefSeq" id="WP_202876896.1">
    <property type="nucleotide sequence ID" value="NZ_BAAAIL010000003.1"/>
</dbReference>
<name>A0A543KLP0_9MICO</name>
<dbReference type="PANTHER" id="PTHR33164:SF64">
    <property type="entry name" value="TRANSCRIPTIONAL REGULATOR SLYA"/>
    <property type="match status" value="1"/>
</dbReference>
<dbReference type="PROSITE" id="PS50995">
    <property type="entry name" value="HTH_MARR_2"/>
    <property type="match status" value="1"/>
</dbReference>
<organism evidence="6 7">
    <name type="scientific">Ornithinimicrobium humiphilum</name>
    <dbReference type="NCBI Taxonomy" id="125288"/>
    <lineage>
        <taxon>Bacteria</taxon>
        <taxon>Bacillati</taxon>
        <taxon>Actinomycetota</taxon>
        <taxon>Actinomycetes</taxon>
        <taxon>Micrococcales</taxon>
        <taxon>Ornithinimicrobiaceae</taxon>
        <taxon>Ornithinimicrobium</taxon>
    </lineage>
</organism>
<dbReference type="Proteomes" id="UP000315133">
    <property type="component" value="Unassembled WGS sequence"/>
</dbReference>
<keyword evidence="2" id="KW-0238">DNA-binding</keyword>
<dbReference type="InterPro" id="IPR039422">
    <property type="entry name" value="MarR/SlyA-like"/>
</dbReference>
<dbReference type="CDD" id="cd00090">
    <property type="entry name" value="HTH_ARSR"/>
    <property type="match status" value="1"/>
</dbReference>
<dbReference type="GO" id="GO:0003677">
    <property type="term" value="F:DNA binding"/>
    <property type="evidence" value="ECO:0007669"/>
    <property type="project" value="UniProtKB-KW"/>
</dbReference>
<dbReference type="Pfam" id="PF12802">
    <property type="entry name" value="MarR_2"/>
    <property type="match status" value="1"/>
</dbReference>
<evidence type="ECO:0000313" key="6">
    <source>
        <dbReference type="EMBL" id="TQM95999.1"/>
    </source>
</evidence>
<dbReference type="PANTHER" id="PTHR33164">
    <property type="entry name" value="TRANSCRIPTIONAL REGULATOR, MARR FAMILY"/>
    <property type="match status" value="1"/>
</dbReference>
<comment type="caution">
    <text evidence="6">The sequence shown here is derived from an EMBL/GenBank/DDBJ whole genome shotgun (WGS) entry which is preliminary data.</text>
</comment>
<dbReference type="EMBL" id="VFPU01000001">
    <property type="protein sequence ID" value="TQM95999.1"/>
    <property type="molecule type" value="Genomic_DNA"/>
</dbReference>
<protein>
    <submittedName>
        <fullName evidence="6">MarR family protein</fullName>
    </submittedName>
</protein>
<evidence type="ECO:0000256" key="2">
    <source>
        <dbReference type="ARBA" id="ARBA00023125"/>
    </source>
</evidence>
<evidence type="ECO:0000259" key="5">
    <source>
        <dbReference type="PROSITE" id="PS50995"/>
    </source>
</evidence>
<dbReference type="GO" id="GO:0003700">
    <property type="term" value="F:DNA-binding transcription factor activity"/>
    <property type="evidence" value="ECO:0007669"/>
    <property type="project" value="InterPro"/>
</dbReference>
<proteinExistence type="predicted"/>
<accession>A0A543KLP0</accession>
<evidence type="ECO:0000313" key="7">
    <source>
        <dbReference type="Proteomes" id="UP000315133"/>
    </source>
</evidence>
<evidence type="ECO:0000256" key="3">
    <source>
        <dbReference type="ARBA" id="ARBA00023163"/>
    </source>
</evidence>
<feature type="domain" description="HTH marR-type" evidence="5">
    <location>
        <begin position="13"/>
        <end position="157"/>
    </location>
</feature>
<dbReference type="Gene3D" id="1.10.10.10">
    <property type="entry name" value="Winged helix-like DNA-binding domain superfamily/Winged helix DNA-binding domain"/>
    <property type="match status" value="1"/>
</dbReference>
<dbReference type="InterPro" id="IPR011991">
    <property type="entry name" value="ArsR-like_HTH"/>
</dbReference>
<dbReference type="SUPFAM" id="SSF46785">
    <property type="entry name" value="Winged helix' DNA-binding domain"/>
    <property type="match status" value="1"/>
</dbReference>
<keyword evidence="3" id="KW-0804">Transcription</keyword>
<dbReference type="InterPro" id="IPR036388">
    <property type="entry name" value="WH-like_DNA-bd_sf"/>
</dbReference>
<dbReference type="AlphaFoldDB" id="A0A543KLP0"/>
<dbReference type="GO" id="GO:0006950">
    <property type="term" value="P:response to stress"/>
    <property type="evidence" value="ECO:0007669"/>
    <property type="project" value="TreeGrafter"/>
</dbReference>
<sequence length="187" mass="20113">MPTSDPTRVPGRLDLLFATLRGLDEAITTLYAERGESRVRQRFVWPMLRLAHEGPMTIVELARSLGLTHSAVSQTVASMRSAGLVTSKPATEGDRRTRRVGLTDAGRALVPLLEAEWRATEAAIRELDDELEHPLSLAAGDLVAALQRRPFLDRIAAHLDAASPSIPAVATPGEPSPTIDAPAAADR</sequence>
<dbReference type="InterPro" id="IPR036390">
    <property type="entry name" value="WH_DNA-bd_sf"/>
</dbReference>
<keyword evidence="1" id="KW-0805">Transcription regulation</keyword>
<gene>
    <name evidence="6" type="ORF">FB476_0852</name>
</gene>